<comment type="caution">
    <text evidence="2">The sequence shown here is derived from an EMBL/GenBank/DDBJ whole genome shotgun (WGS) entry which is preliminary data.</text>
</comment>
<organism evidence="2 3">
    <name type="scientific">Pocillopora damicornis</name>
    <name type="common">Cauliflower coral</name>
    <name type="synonym">Millepora damicornis</name>
    <dbReference type="NCBI Taxonomy" id="46731"/>
    <lineage>
        <taxon>Eukaryota</taxon>
        <taxon>Metazoa</taxon>
        <taxon>Cnidaria</taxon>
        <taxon>Anthozoa</taxon>
        <taxon>Hexacorallia</taxon>
        <taxon>Scleractinia</taxon>
        <taxon>Astrocoeniina</taxon>
        <taxon>Pocilloporidae</taxon>
        <taxon>Pocillopora</taxon>
    </lineage>
</organism>
<proteinExistence type="predicted"/>
<sequence>MKNAKQTKRFSFSTMFLFLIIVAAVTAKVTQKDSSHQIDAAIDEYAATKKQARGWRVCHSGKCSNSRGRKRGMKRVRPHFKEELQDFQITSKEDIDIPPAEARTLKHWKDDFQS</sequence>
<evidence type="ECO:0000313" key="3">
    <source>
        <dbReference type="Proteomes" id="UP000275408"/>
    </source>
</evidence>
<reference evidence="2 3" key="1">
    <citation type="journal article" date="2018" name="Sci. Rep.">
        <title>Comparative analysis of the Pocillopora damicornis genome highlights role of immune system in coral evolution.</title>
        <authorList>
            <person name="Cunning R."/>
            <person name="Bay R.A."/>
            <person name="Gillette P."/>
            <person name="Baker A.C."/>
            <person name="Traylor-Knowles N."/>
        </authorList>
    </citation>
    <scope>NUCLEOTIDE SEQUENCE [LARGE SCALE GENOMIC DNA]</scope>
    <source>
        <strain evidence="2">RSMAS</strain>
        <tissue evidence="2">Whole animal</tissue>
    </source>
</reference>
<feature type="chain" id="PRO_5018018323" evidence="1">
    <location>
        <begin position="28"/>
        <end position="114"/>
    </location>
</feature>
<accession>A0A3M6T9Z1</accession>
<dbReference type="EMBL" id="RCHS01004051">
    <property type="protein sequence ID" value="RMX38128.1"/>
    <property type="molecule type" value="Genomic_DNA"/>
</dbReference>
<gene>
    <name evidence="2" type="ORF">pdam_00003076</name>
</gene>
<dbReference type="Proteomes" id="UP000275408">
    <property type="component" value="Unassembled WGS sequence"/>
</dbReference>
<dbReference type="AlphaFoldDB" id="A0A3M6T9Z1"/>
<protein>
    <submittedName>
        <fullName evidence="2">Uncharacterized protein</fullName>
    </submittedName>
</protein>
<keyword evidence="3" id="KW-1185">Reference proteome</keyword>
<name>A0A3M6T9Z1_POCDA</name>
<evidence type="ECO:0000313" key="2">
    <source>
        <dbReference type="EMBL" id="RMX38128.1"/>
    </source>
</evidence>
<keyword evidence="1" id="KW-0732">Signal</keyword>
<feature type="signal peptide" evidence="1">
    <location>
        <begin position="1"/>
        <end position="27"/>
    </location>
</feature>
<evidence type="ECO:0000256" key="1">
    <source>
        <dbReference type="SAM" id="SignalP"/>
    </source>
</evidence>